<name>A0A839S999_9SPHI</name>
<protein>
    <submittedName>
        <fullName evidence="1">PHD/YefM family antitoxin component YafN of YafNO toxin-antitoxin module</fullName>
    </submittedName>
</protein>
<evidence type="ECO:0000313" key="1">
    <source>
        <dbReference type="EMBL" id="MBB3054711.1"/>
    </source>
</evidence>
<accession>A0A839S999</accession>
<sequence>MKGEHDEPLGVFLTVSEFQSILDELEELEDIKAADAFESRDDKEFVPFRQALDEIKSGLVK</sequence>
<reference evidence="1" key="1">
    <citation type="submission" date="2020-08" db="EMBL/GenBank/DDBJ databases">
        <title>Genomic Encyclopedia of Type Strains, Phase III (KMG-III): the genomes of soil and plant-associated and newly described type strains.</title>
        <authorList>
            <person name="Whitman W."/>
        </authorList>
    </citation>
    <scope>NUCLEOTIDE SEQUENCE [LARGE SCALE GENOMIC DNA]</scope>
    <source>
        <strain evidence="1">CECT 8628</strain>
    </source>
</reference>
<dbReference type="EMBL" id="JACHWX010000002">
    <property type="protein sequence ID" value="MBB3054711.1"/>
    <property type="molecule type" value="Genomic_DNA"/>
</dbReference>
<keyword evidence="2" id="KW-1185">Reference proteome</keyword>
<evidence type="ECO:0000313" key="2">
    <source>
        <dbReference type="Proteomes" id="UP000539265"/>
    </source>
</evidence>
<gene>
    <name evidence="1" type="ORF">FHS11_001121</name>
</gene>
<proteinExistence type="predicted"/>
<organism evidence="1 2">
    <name type="scientific">Mucilaginibacter gotjawali</name>
    <dbReference type="NCBI Taxonomy" id="1550579"/>
    <lineage>
        <taxon>Bacteria</taxon>
        <taxon>Pseudomonadati</taxon>
        <taxon>Bacteroidota</taxon>
        <taxon>Sphingobacteriia</taxon>
        <taxon>Sphingobacteriales</taxon>
        <taxon>Sphingobacteriaceae</taxon>
        <taxon>Mucilaginibacter</taxon>
    </lineage>
</organism>
<dbReference type="AlphaFoldDB" id="A0A839S999"/>
<comment type="caution">
    <text evidence="1">The sequence shown here is derived from an EMBL/GenBank/DDBJ whole genome shotgun (WGS) entry which is preliminary data.</text>
</comment>
<dbReference type="Proteomes" id="UP000539265">
    <property type="component" value="Unassembled WGS sequence"/>
</dbReference>